<gene>
    <name evidence="1" type="ORF">GCM10010253_42820</name>
</gene>
<accession>A0ABQ2TF72</accession>
<proteinExistence type="predicted"/>
<evidence type="ECO:0008006" key="3">
    <source>
        <dbReference type="Google" id="ProtNLM"/>
    </source>
</evidence>
<dbReference type="EMBL" id="BMSZ01000012">
    <property type="protein sequence ID" value="GGS63387.1"/>
    <property type="molecule type" value="Genomic_DNA"/>
</dbReference>
<evidence type="ECO:0000313" key="2">
    <source>
        <dbReference type="Proteomes" id="UP000659767"/>
    </source>
</evidence>
<evidence type="ECO:0000313" key="1">
    <source>
        <dbReference type="EMBL" id="GGS63387.1"/>
    </source>
</evidence>
<protein>
    <recommendedName>
        <fullName evidence="3">KTSC domain-containing protein</fullName>
    </recommendedName>
</protein>
<name>A0ABQ2TF72_STRBA</name>
<dbReference type="Proteomes" id="UP000659767">
    <property type="component" value="Unassembled WGS sequence"/>
</dbReference>
<keyword evidence="2" id="KW-1185">Reference proteome</keyword>
<sequence length="137" mass="15545">MSAAPEQVEFLYGVDSSVADDSRFYEPPRVVKFRITKKTPKRIYYARRNDGQTVSTGFVDRQRIEADGEVYSRTRGWWSPDFHLYLNPPELEQATKPNLGELKAAMAAAHPDRGGTEAEFIAARARYENARTKETSA</sequence>
<organism evidence="1 2">
    <name type="scientific">Streptomyces badius</name>
    <dbReference type="NCBI Taxonomy" id="1941"/>
    <lineage>
        <taxon>Bacteria</taxon>
        <taxon>Bacillati</taxon>
        <taxon>Actinomycetota</taxon>
        <taxon>Actinomycetes</taxon>
        <taxon>Kitasatosporales</taxon>
        <taxon>Streptomycetaceae</taxon>
        <taxon>Streptomyces</taxon>
    </lineage>
</organism>
<comment type="caution">
    <text evidence="1">The sequence shown here is derived from an EMBL/GenBank/DDBJ whole genome shotgun (WGS) entry which is preliminary data.</text>
</comment>
<dbReference type="RefSeq" id="WP_199888832.1">
    <property type="nucleotide sequence ID" value="NZ_BMSZ01000012.1"/>
</dbReference>
<reference evidence="2" key="1">
    <citation type="journal article" date="2019" name="Int. J. Syst. Evol. Microbiol.">
        <title>The Global Catalogue of Microorganisms (GCM) 10K type strain sequencing project: providing services to taxonomists for standard genome sequencing and annotation.</title>
        <authorList>
            <consortium name="The Broad Institute Genomics Platform"/>
            <consortium name="The Broad Institute Genome Sequencing Center for Infectious Disease"/>
            <person name="Wu L."/>
            <person name="Ma J."/>
        </authorList>
    </citation>
    <scope>NUCLEOTIDE SEQUENCE [LARGE SCALE GENOMIC DNA]</scope>
    <source>
        <strain evidence="2">JCM 4350</strain>
    </source>
</reference>